<dbReference type="AlphaFoldDB" id="A0A267H3D1"/>
<evidence type="ECO:0000256" key="1">
    <source>
        <dbReference type="SAM" id="SignalP"/>
    </source>
</evidence>
<sequence length="114" mass="12395">MQPRTGVVMATVALAMLTVALARLDNGGVDLADWLEERSSSQDRLGPSESRRDSLEMLSATRRNDLRLLRLARRLAKELREATEAAATAAAGHDSGLATVFKRCRLGRFSCPIG</sequence>
<feature type="chain" id="PRO_5013283748" evidence="1">
    <location>
        <begin position="23"/>
        <end position="114"/>
    </location>
</feature>
<accession>A0A267H3D1</accession>
<keyword evidence="3" id="KW-1185">Reference proteome</keyword>
<proteinExistence type="predicted"/>
<organism evidence="2 3">
    <name type="scientific">Macrostomum lignano</name>
    <dbReference type="NCBI Taxonomy" id="282301"/>
    <lineage>
        <taxon>Eukaryota</taxon>
        <taxon>Metazoa</taxon>
        <taxon>Spiralia</taxon>
        <taxon>Lophotrochozoa</taxon>
        <taxon>Platyhelminthes</taxon>
        <taxon>Rhabditophora</taxon>
        <taxon>Macrostomorpha</taxon>
        <taxon>Macrostomida</taxon>
        <taxon>Macrostomidae</taxon>
        <taxon>Macrostomum</taxon>
    </lineage>
</organism>
<name>A0A267H3D1_9PLAT</name>
<keyword evidence="1" id="KW-0732">Signal</keyword>
<evidence type="ECO:0000313" key="3">
    <source>
        <dbReference type="Proteomes" id="UP000215902"/>
    </source>
</evidence>
<reference evidence="2 3" key="1">
    <citation type="submission" date="2017-06" db="EMBL/GenBank/DDBJ databases">
        <title>A platform for efficient transgenesis in Macrostomum lignano, a flatworm model organism for stem cell research.</title>
        <authorList>
            <person name="Berezikov E."/>
        </authorList>
    </citation>
    <scope>NUCLEOTIDE SEQUENCE [LARGE SCALE GENOMIC DNA]</scope>
    <source>
        <strain evidence="2">DV1</strain>
        <tissue evidence="2">Whole organism</tissue>
    </source>
</reference>
<protein>
    <submittedName>
        <fullName evidence="2">Uncharacterized protein</fullName>
    </submittedName>
</protein>
<feature type="signal peptide" evidence="1">
    <location>
        <begin position="1"/>
        <end position="22"/>
    </location>
</feature>
<gene>
    <name evidence="2" type="ORF">BOX15_Mlig011990g1</name>
</gene>
<dbReference type="Proteomes" id="UP000215902">
    <property type="component" value="Unassembled WGS sequence"/>
</dbReference>
<dbReference type="EMBL" id="NIVC01000040">
    <property type="protein sequence ID" value="PAA92798.1"/>
    <property type="molecule type" value="Genomic_DNA"/>
</dbReference>
<comment type="caution">
    <text evidence="2">The sequence shown here is derived from an EMBL/GenBank/DDBJ whole genome shotgun (WGS) entry which is preliminary data.</text>
</comment>
<evidence type="ECO:0000313" key="2">
    <source>
        <dbReference type="EMBL" id="PAA92798.1"/>
    </source>
</evidence>